<reference evidence="2" key="1">
    <citation type="submission" date="2016-10" db="EMBL/GenBank/DDBJ databases">
        <authorList>
            <person name="Varghese N."/>
            <person name="Submissions S."/>
        </authorList>
    </citation>
    <scope>NUCLEOTIDE SEQUENCE [LARGE SCALE GENOMIC DNA]</scope>
    <source>
        <strain evidence="2">DSM 13577</strain>
    </source>
</reference>
<organism evidence="1 2">
    <name type="scientific">Anaerobranca gottschalkii DSM 13577</name>
    <dbReference type="NCBI Taxonomy" id="1120990"/>
    <lineage>
        <taxon>Bacteria</taxon>
        <taxon>Bacillati</taxon>
        <taxon>Bacillota</taxon>
        <taxon>Clostridia</taxon>
        <taxon>Eubacteriales</taxon>
        <taxon>Proteinivoracaceae</taxon>
        <taxon>Anaerobranca</taxon>
    </lineage>
</organism>
<dbReference type="Proteomes" id="UP000243819">
    <property type="component" value="Unassembled WGS sequence"/>
</dbReference>
<dbReference type="RefSeq" id="WP_091351584.1">
    <property type="nucleotide sequence ID" value="NZ_FOIF01000088.1"/>
</dbReference>
<dbReference type="EMBL" id="FOIF01000088">
    <property type="protein sequence ID" value="SET22061.1"/>
    <property type="molecule type" value="Genomic_DNA"/>
</dbReference>
<accession>A0A1I0CS23</accession>
<dbReference type="STRING" id="1120990.SAMN03080614_10882"/>
<sequence length="289" mass="33300">MRKKMFAILMVGISVVFAVIGLHIYNKRSLLPPDGLYFNMTNGYLAFTRDEKLVIPLFVTSVHKRNVNPLENSTSFALITESGNEVEILLEKDEIQKLYDSKNKYTQTVINVSIKEASTYLGEREVFTAIKYVDNNKVIIRNIGKIIVDFLDQSNDEKIVINNNMLFRNSAMEKLIFEIDYEIKNYYDEDLYITDVYFEIEGIKADLDTITYDDINDLKKQVKIDVIESESANNQFLSYILKPKILWKVGENTGINTVNNAAIYVSSSNEENLIKYLKEYNKGQNDKGN</sequence>
<protein>
    <submittedName>
        <fullName evidence="1">Uncharacterized protein</fullName>
    </submittedName>
</protein>
<evidence type="ECO:0000313" key="1">
    <source>
        <dbReference type="EMBL" id="SET22061.1"/>
    </source>
</evidence>
<name>A0A1I0CS23_9FIRM</name>
<proteinExistence type="predicted"/>
<keyword evidence="2" id="KW-1185">Reference proteome</keyword>
<dbReference type="AlphaFoldDB" id="A0A1I0CS23"/>
<evidence type="ECO:0000313" key="2">
    <source>
        <dbReference type="Proteomes" id="UP000243819"/>
    </source>
</evidence>
<gene>
    <name evidence="1" type="ORF">SAMN03080614_10882</name>
</gene>